<dbReference type="AlphaFoldDB" id="A0A9X2KHQ1"/>
<reference evidence="1" key="1">
    <citation type="submission" date="2022-06" db="EMBL/GenBank/DDBJ databases">
        <title>Rothia sp. isolated from sandalwood seedling.</title>
        <authorList>
            <person name="Tuikhar N."/>
            <person name="Kirdat K."/>
            <person name="Thorat V."/>
            <person name="Swetha P."/>
            <person name="Padma S."/>
            <person name="Sundararaj R."/>
            <person name="Yadav A."/>
        </authorList>
    </citation>
    <scope>NUCLEOTIDE SEQUENCE</scope>
    <source>
        <strain evidence="1">AR01</strain>
    </source>
</reference>
<accession>A0A9X2KHQ1</accession>
<dbReference type="InterPro" id="IPR021831">
    <property type="entry name" value="ParD-like"/>
</dbReference>
<gene>
    <name evidence="1" type="ORF">NBM05_02970</name>
</gene>
<dbReference type="EMBL" id="JANAFB010000004">
    <property type="protein sequence ID" value="MCP3425019.1"/>
    <property type="molecule type" value="Genomic_DNA"/>
</dbReference>
<keyword evidence="2" id="KW-1185">Reference proteome</keyword>
<sequence length="121" mass="13446">MSDMTSIHVDRELAAQAHASGERDHRSVDDQISHWARIGRALESASLPALSEIRAVLDGEGSYDDLPETTQAVVRGAWDERMDQHLRELDLVAEFTEAGRGWSEVDAEGRLVRRLPGVDEP</sequence>
<dbReference type="Pfam" id="PF11903">
    <property type="entry name" value="ParD_like"/>
    <property type="match status" value="1"/>
</dbReference>
<evidence type="ECO:0000313" key="1">
    <source>
        <dbReference type="EMBL" id="MCP3425019.1"/>
    </source>
</evidence>
<evidence type="ECO:0000313" key="2">
    <source>
        <dbReference type="Proteomes" id="UP001139502"/>
    </source>
</evidence>
<dbReference type="RefSeq" id="WP_254165003.1">
    <property type="nucleotide sequence ID" value="NZ_JANAFB010000004.1"/>
</dbReference>
<name>A0A9X2KHQ1_9MICC</name>
<comment type="caution">
    <text evidence="1">The sequence shown here is derived from an EMBL/GenBank/DDBJ whole genome shotgun (WGS) entry which is preliminary data.</text>
</comment>
<organism evidence="1 2">
    <name type="scientific">Rothia santali</name>
    <dbReference type="NCBI Taxonomy" id="2949643"/>
    <lineage>
        <taxon>Bacteria</taxon>
        <taxon>Bacillati</taxon>
        <taxon>Actinomycetota</taxon>
        <taxon>Actinomycetes</taxon>
        <taxon>Micrococcales</taxon>
        <taxon>Micrococcaceae</taxon>
        <taxon>Rothia</taxon>
    </lineage>
</organism>
<dbReference type="Proteomes" id="UP001139502">
    <property type="component" value="Unassembled WGS sequence"/>
</dbReference>
<protein>
    <submittedName>
        <fullName evidence="1">ParD-like family protein</fullName>
    </submittedName>
</protein>
<proteinExistence type="predicted"/>